<reference evidence="2 3" key="1">
    <citation type="submission" date="2013-05" db="EMBL/GenBank/DDBJ databases">
        <authorList>
            <person name="Richards V.P."/>
            <person name="Durkin S.A.S."/>
            <person name="Kim M."/>
            <person name="Pavinski Bitar P.D."/>
            <person name="Stanhope M.J."/>
            <person name="Town C.D."/>
            <person name="Venter J.C."/>
        </authorList>
    </citation>
    <scope>NUCLEOTIDE SEQUENCE [LARGE SCALE GENOMIC DNA]</scope>
    <source>
        <strain evidence="2 3">LMG 14747</strain>
    </source>
</reference>
<comment type="caution">
    <text evidence="2">The sequence shown here is derived from an EMBL/GenBank/DDBJ whole genome shotgun (WGS) entry which is preliminary data.</text>
</comment>
<keyword evidence="1" id="KW-0812">Transmembrane</keyword>
<evidence type="ECO:0000313" key="2">
    <source>
        <dbReference type="EMBL" id="ESV54867.1"/>
    </source>
</evidence>
<name>V6Z1X9_STRAG</name>
<keyword evidence="1" id="KW-1133">Transmembrane helix</keyword>
<organism evidence="2 3">
    <name type="scientific">Streptococcus agalactiae LMG 14747</name>
    <dbReference type="NCBI Taxonomy" id="1154860"/>
    <lineage>
        <taxon>Bacteria</taxon>
        <taxon>Bacillati</taxon>
        <taxon>Bacillota</taxon>
        <taxon>Bacilli</taxon>
        <taxon>Lactobacillales</taxon>
        <taxon>Streptococcaceae</taxon>
        <taxon>Streptococcus</taxon>
    </lineage>
</organism>
<feature type="transmembrane region" description="Helical" evidence="1">
    <location>
        <begin position="80"/>
        <end position="97"/>
    </location>
</feature>
<feature type="transmembrane region" description="Helical" evidence="1">
    <location>
        <begin position="50"/>
        <end position="68"/>
    </location>
</feature>
<sequence length="146" mass="17507">MEREIDVIRTPQDDLWYGEVPLTEAERQALMKVPLYYRIWVWTGKAFKGLFKLLAFFLLTPFFLLIWLRNCLILGISFPVIYTFLSLTYYSFIYSSIHHEWLSHDELTARIFMEWKVWFLIGAVIIVGFCAAAYDFKDKCLDIWHF</sequence>
<protein>
    <submittedName>
        <fullName evidence="2">Uncharacterized protein</fullName>
    </submittedName>
</protein>
<dbReference type="Proteomes" id="UP000018482">
    <property type="component" value="Unassembled WGS sequence"/>
</dbReference>
<gene>
    <name evidence="2" type="ORF">SAG0136_06415</name>
</gene>
<dbReference type="AlphaFoldDB" id="V6Z1X9"/>
<keyword evidence="1" id="KW-0472">Membrane</keyword>
<feature type="transmembrane region" description="Helical" evidence="1">
    <location>
        <begin position="117"/>
        <end position="136"/>
    </location>
</feature>
<evidence type="ECO:0000256" key="1">
    <source>
        <dbReference type="SAM" id="Phobius"/>
    </source>
</evidence>
<dbReference type="EMBL" id="ANQC01000094">
    <property type="protein sequence ID" value="ESV54867.1"/>
    <property type="molecule type" value="Genomic_DNA"/>
</dbReference>
<accession>V6Z1X9</accession>
<proteinExistence type="predicted"/>
<evidence type="ECO:0000313" key="3">
    <source>
        <dbReference type="Proteomes" id="UP000018482"/>
    </source>
</evidence>